<proteinExistence type="predicted"/>
<comment type="caution">
    <text evidence="1">The sequence shown here is derived from an EMBL/GenBank/DDBJ whole genome shotgun (WGS) entry which is preliminary data.</text>
</comment>
<name>A0A4Y2BNX4_ARAVE</name>
<organism evidence="1 2">
    <name type="scientific">Araneus ventricosus</name>
    <name type="common">Orbweaver spider</name>
    <name type="synonym">Epeira ventricosa</name>
    <dbReference type="NCBI Taxonomy" id="182803"/>
    <lineage>
        <taxon>Eukaryota</taxon>
        <taxon>Metazoa</taxon>
        <taxon>Ecdysozoa</taxon>
        <taxon>Arthropoda</taxon>
        <taxon>Chelicerata</taxon>
        <taxon>Arachnida</taxon>
        <taxon>Araneae</taxon>
        <taxon>Araneomorphae</taxon>
        <taxon>Entelegynae</taxon>
        <taxon>Araneoidea</taxon>
        <taxon>Araneidae</taxon>
        <taxon>Araneus</taxon>
    </lineage>
</organism>
<dbReference type="EMBL" id="BGPR01000095">
    <property type="protein sequence ID" value="GBL93643.1"/>
    <property type="molecule type" value="Genomic_DNA"/>
</dbReference>
<dbReference type="AlphaFoldDB" id="A0A4Y2BNX4"/>
<evidence type="ECO:0000313" key="2">
    <source>
        <dbReference type="Proteomes" id="UP000499080"/>
    </source>
</evidence>
<keyword evidence="2" id="KW-1185">Reference proteome</keyword>
<dbReference type="Proteomes" id="UP000499080">
    <property type="component" value="Unassembled WGS sequence"/>
</dbReference>
<gene>
    <name evidence="1" type="ORF">AVEN_25636_1</name>
</gene>
<protein>
    <submittedName>
        <fullName evidence="1">Uncharacterized protein</fullName>
    </submittedName>
</protein>
<evidence type="ECO:0000313" key="1">
    <source>
        <dbReference type="EMBL" id="GBL93643.1"/>
    </source>
</evidence>
<reference evidence="1 2" key="1">
    <citation type="journal article" date="2019" name="Sci. Rep.">
        <title>Orb-weaving spider Araneus ventricosus genome elucidates the spidroin gene catalogue.</title>
        <authorList>
            <person name="Kono N."/>
            <person name="Nakamura H."/>
            <person name="Ohtoshi R."/>
            <person name="Moran D.A.P."/>
            <person name="Shinohara A."/>
            <person name="Yoshida Y."/>
            <person name="Fujiwara M."/>
            <person name="Mori M."/>
            <person name="Tomita M."/>
            <person name="Arakawa K."/>
        </authorList>
    </citation>
    <scope>NUCLEOTIDE SEQUENCE [LARGE SCALE GENOMIC DNA]</scope>
</reference>
<sequence>MNILDSRRAKYAAFCEKGCNRYPVTPETKKLRGIVDVCFWEVLSRTVCSNSSFPYGNYEALLTVWCLPCATRLNPTAKLSYTGQSLMIRFGANSVRGVLEI</sequence>
<accession>A0A4Y2BNX4</accession>